<reference evidence="7 8" key="1">
    <citation type="submission" date="2017-07" db="EMBL/GenBank/DDBJ databases">
        <title>Draft Genome Sequences of Select Purple Nonsulfur Bacteria.</title>
        <authorList>
            <person name="Lasarre B."/>
            <person name="Mckinlay J.B."/>
        </authorList>
    </citation>
    <scope>NUCLEOTIDE SEQUENCE [LARGE SCALE GENOMIC DNA]</scope>
    <source>
        <strain evidence="7 8">DSM 5909</strain>
    </source>
</reference>
<evidence type="ECO:0000256" key="3">
    <source>
        <dbReference type="ARBA" id="ARBA00022691"/>
    </source>
</evidence>
<sequence length="383" mass="40696">MKNPAPQEHVPSVWRERWLGLRNRLLASPRFQRFAASFPLTRPIARRRTRALFDLCAGFVYSQILLACVRLRLFDRLAAGPLTVGAIAGGTGLSEDAARRLLAAAATLGLVEACGTDRWGLGVHGAALLGNGGLADMIEHHALLYADLADPVALLKGELRDTALSRYWAYAASPEPGALGAEHVASYSRLMAATQAFIADEVLAAAPLGGRRRLLDVGGGEGAFLGAVGARHPGLDLMLFDLPAVTERARERFAAAGLSGRVAVHGGDFRRDPLPAGADTISFVRVLHDHDDETVLALLRAARRALPAGGQVMIAEPMAGAPGAEPAGEAYFGFYLLAMGRGRPRTPEALYSLLDAAGFVRPRLVRTRNPLLMQLVIADAQGA</sequence>
<proteinExistence type="predicted"/>
<dbReference type="GO" id="GO:0008171">
    <property type="term" value="F:O-methyltransferase activity"/>
    <property type="evidence" value="ECO:0007669"/>
    <property type="project" value="InterPro"/>
</dbReference>
<dbReference type="Pfam" id="PF08100">
    <property type="entry name" value="Dimerisation"/>
    <property type="match status" value="1"/>
</dbReference>
<gene>
    <name evidence="7" type="ORF">CH341_05025</name>
</gene>
<dbReference type="AlphaFoldDB" id="A0A327L6Q0"/>
<dbReference type="Pfam" id="PF00891">
    <property type="entry name" value="Methyltransf_2"/>
    <property type="match status" value="1"/>
</dbReference>
<evidence type="ECO:0000256" key="4">
    <source>
        <dbReference type="PIRSR" id="PIRSR005739-1"/>
    </source>
</evidence>
<dbReference type="GO" id="GO:0046983">
    <property type="term" value="F:protein dimerization activity"/>
    <property type="evidence" value="ECO:0007669"/>
    <property type="project" value="InterPro"/>
</dbReference>
<accession>A0A327L6Q0</accession>
<feature type="active site" description="Proton acceptor" evidence="4">
    <location>
        <position position="288"/>
    </location>
</feature>
<evidence type="ECO:0000256" key="2">
    <source>
        <dbReference type="ARBA" id="ARBA00022679"/>
    </source>
</evidence>
<organism evidence="7 8">
    <name type="scientific">Rhodoplanes roseus</name>
    <dbReference type="NCBI Taxonomy" id="29409"/>
    <lineage>
        <taxon>Bacteria</taxon>
        <taxon>Pseudomonadati</taxon>
        <taxon>Pseudomonadota</taxon>
        <taxon>Alphaproteobacteria</taxon>
        <taxon>Hyphomicrobiales</taxon>
        <taxon>Nitrobacteraceae</taxon>
        <taxon>Rhodoplanes</taxon>
    </lineage>
</organism>
<dbReference type="InterPro" id="IPR029063">
    <property type="entry name" value="SAM-dependent_MTases_sf"/>
</dbReference>
<dbReference type="SUPFAM" id="SSF53335">
    <property type="entry name" value="S-adenosyl-L-methionine-dependent methyltransferases"/>
    <property type="match status" value="1"/>
</dbReference>
<dbReference type="InterPro" id="IPR001077">
    <property type="entry name" value="COMT_C"/>
</dbReference>
<evidence type="ECO:0000313" key="7">
    <source>
        <dbReference type="EMBL" id="RAI45202.1"/>
    </source>
</evidence>
<dbReference type="Gene3D" id="1.10.10.10">
    <property type="entry name" value="Winged helix-like DNA-binding domain superfamily/Winged helix DNA-binding domain"/>
    <property type="match status" value="1"/>
</dbReference>
<keyword evidence="2 7" id="KW-0808">Transferase</keyword>
<evidence type="ECO:0000256" key="1">
    <source>
        <dbReference type="ARBA" id="ARBA00022603"/>
    </source>
</evidence>
<protein>
    <submittedName>
        <fullName evidence="7">Methyltransferase</fullName>
    </submittedName>
</protein>
<dbReference type="Proteomes" id="UP000249130">
    <property type="component" value="Unassembled WGS sequence"/>
</dbReference>
<dbReference type="RefSeq" id="WP_111417943.1">
    <property type="nucleotide sequence ID" value="NZ_NPEX01000021.1"/>
</dbReference>
<dbReference type="InterPro" id="IPR036390">
    <property type="entry name" value="WH_DNA-bd_sf"/>
</dbReference>
<keyword evidence="8" id="KW-1185">Reference proteome</keyword>
<keyword evidence="3" id="KW-0949">S-adenosyl-L-methionine</keyword>
<feature type="domain" description="O-methyltransferase dimerisation" evidence="6">
    <location>
        <begin position="54"/>
        <end position="114"/>
    </location>
</feature>
<dbReference type="SUPFAM" id="SSF46785">
    <property type="entry name" value="Winged helix' DNA-binding domain"/>
    <property type="match status" value="1"/>
</dbReference>
<dbReference type="PROSITE" id="PS51683">
    <property type="entry name" value="SAM_OMT_II"/>
    <property type="match status" value="1"/>
</dbReference>
<dbReference type="EMBL" id="NPEX01000021">
    <property type="protein sequence ID" value="RAI45202.1"/>
    <property type="molecule type" value="Genomic_DNA"/>
</dbReference>
<keyword evidence="1 7" id="KW-0489">Methyltransferase</keyword>
<feature type="domain" description="O-methyltransferase C-terminal" evidence="5">
    <location>
        <begin position="178"/>
        <end position="359"/>
    </location>
</feature>
<comment type="caution">
    <text evidence="7">The sequence shown here is derived from an EMBL/GenBank/DDBJ whole genome shotgun (WGS) entry which is preliminary data.</text>
</comment>
<dbReference type="InterPro" id="IPR016461">
    <property type="entry name" value="COMT-like"/>
</dbReference>
<dbReference type="InterPro" id="IPR036388">
    <property type="entry name" value="WH-like_DNA-bd_sf"/>
</dbReference>
<evidence type="ECO:0000259" key="6">
    <source>
        <dbReference type="Pfam" id="PF08100"/>
    </source>
</evidence>
<name>A0A327L6Q0_9BRAD</name>
<dbReference type="InterPro" id="IPR012967">
    <property type="entry name" value="COMT_dimerisation"/>
</dbReference>
<evidence type="ECO:0000313" key="8">
    <source>
        <dbReference type="Proteomes" id="UP000249130"/>
    </source>
</evidence>
<dbReference type="GO" id="GO:0032259">
    <property type="term" value="P:methylation"/>
    <property type="evidence" value="ECO:0007669"/>
    <property type="project" value="UniProtKB-KW"/>
</dbReference>
<dbReference type="Gene3D" id="3.40.50.150">
    <property type="entry name" value="Vaccinia Virus protein VP39"/>
    <property type="match status" value="1"/>
</dbReference>
<dbReference type="OrthoDB" id="7418600at2"/>
<dbReference type="PANTHER" id="PTHR43712">
    <property type="entry name" value="PUTATIVE (AFU_ORTHOLOGUE AFUA_4G14580)-RELATED"/>
    <property type="match status" value="1"/>
</dbReference>
<dbReference type="PANTHER" id="PTHR43712:SF2">
    <property type="entry name" value="O-METHYLTRANSFERASE CICE"/>
    <property type="match status" value="1"/>
</dbReference>
<evidence type="ECO:0000259" key="5">
    <source>
        <dbReference type="Pfam" id="PF00891"/>
    </source>
</evidence>